<sequence>MVGARNLLRRHYDSYGGCFSDTTYKNFHQLKSSMITNLMAEEISRTGGGDEEEEEEEDEDEEEEEEGTSSKDVDDHEPWLRLSIGGQSSSDNPARTQEEGNGSQGRGRLMELQLFSDRPTGGHLQSVSPTIRTGRTPAGMMIPFLPAGAVRPWGFFTSQSPVFASSGSTSTPPRFDYRPYIYPQWSLGSPSVIARSSMASRMRVVSPPRRRQAGLWFMLEAAQNQEREPFLPQIPKNYLRIRDERMTVRMVIRYLVNKLGLEDESKIEIKCRGQQLHPSLTLQYVRDHIWCSPEIAAEEFPATAADHVMTLQYSRPNQIIITTTTTTTMTTTTTTMTSLV</sequence>
<reference evidence="2" key="1">
    <citation type="journal article" date="2022" name="Nat. Commun.">
        <title>Chromosome evolution and the genetic basis of agronomically important traits in greater yam.</title>
        <authorList>
            <person name="Bredeson J.V."/>
            <person name="Lyons J.B."/>
            <person name="Oniyinde I.O."/>
            <person name="Okereke N.R."/>
            <person name="Kolade O."/>
            <person name="Nnabue I."/>
            <person name="Nwadili C.O."/>
            <person name="Hribova E."/>
            <person name="Parker M."/>
            <person name="Nwogha J."/>
            <person name="Shu S."/>
            <person name="Carlson J."/>
            <person name="Kariba R."/>
            <person name="Muthemba S."/>
            <person name="Knop K."/>
            <person name="Barton G.J."/>
            <person name="Sherwood A.V."/>
            <person name="Lopez-Montes A."/>
            <person name="Asiedu R."/>
            <person name="Jamnadass R."/>
            <person name="Muchugi A."/>
            <person name="Goodstein D."/>
            <person name="Egesi C.N."/>
            <person name="Featherston J."/>
            <person name="Asfaw A."/>
            <person name="Simpson G.G."/>
            <person name="Dolezel J."/>
            <person name="Hendre P.S."/>
            <person name="Van Deynze A."/>
            <person name="Kumar P.L."/>
            <person name="Obidiegwu J.E."/>
            <person name="Bhattacharjee R."/>
            <person name="Rokhsar D.S."/>
        </authorList>
    </citation>
    <scope>NUCLEOTIDE SEQUENCE [LARGE SCALE GENOMIC DNA]</scope>
    <source>
        <strain evidence="2">cv. TDa95/00328</strain>
    </source>
</reference>
<dbReference type="Proteomes" id="UP000827976">
    <property type="component" value="Chromosome 5"/>
</dbReference>
<gene>
    <name evidence="1" type="ORF">IHE45_05G174600</name>
</gene>
<keyword evidence="2" id="KW-1185">Reference proteome</keyword>
<accession>A0ACB7W775</accession>
<protein>
    <submittedName>
        <fullName evidence="1">Uncharacterized protein</fullName>
    </submittedName>
</protein>
<evidence type="ECO:0000313" key="2">
    <source>
        <dbReference type="Proteomes" id="UP000827976"/>
    </source>
</evidence>
<dbReference type="EMBL" id="CM037015">
    <property type="protein sequence ID" value="KAH7683308.1"/>
    <property type="molecule type" value="Genomic_DNA"/>
</dbReference>
<name>A0ACB7W775_DIOAL</name>
<evidence type="ECO:0000313" key="1">
    <source>
        <dbReference type="EMBL" id="KAH7683308.1"/>
    </source>
</evidence>
<comment type="caution">
    <text evidence="1">The sequence shown here is derived from an EMBL/GenBank/DDBJ whole genome shotgun (WGS) entry which is preliminary data.</text>
</comment>
<organism evidence="1 2">
    <name type="scientific">Dioscorea alata</name>
    <name type="common">Purple yam</name>
    <dbReference type="NCBI Taxonomy" id="55571"/>
    <lineage>
        <taxon>Eukaryota</taxon>
        <taxon>Viridiplantae</taxon>
        <taxon>Streptophyta</taxon>
        <taxon>Embryophyta</taxon>
        <taxon>Tracheophyta</taxon>
        <taxon>Spermatophyta</taxon>
        <taxon>Magnoliopsida</taxon>
        <taxon>Liliopsida</taxon>
        <taxon>Dioscoreales</taxon>
        <taxon>Dioscoreaceae</taxon>
        <taxon>Dioscorea</taxon>
    </lineage>
</organism>
<proteinExistence type="predicted"/>